<evidence type="ECO:0000313" key="2">
    <source>
        <dbReference type="EMBL" id="KAK8857743.1"/>
    </source>
</evidence>
<comment type="caution">
    <text evidence="2">The sequence shown here is derived from an EMBL/GenBank/DDBJ whole genome shotgun (WGS) entry which is preliminary data.</text>
</comment>
<accession>A0ABR2I5K6</accession>
<organism evidence="2 3">
    <name type="scientific">Tritrichomonas musculus</name>
    <dbReference type="NCBI Taxonomy" id="1915356"/>
    <lineage>
        <taxon>Eukaryota</taxon>
        <taxon>Metamonada</taxon>
        <taxon>Parabasalia</taxon>
        <taxon>Tritrichomonadida</taxon>
        <taxon>Tritrichomonadidae</taxon>
        <taxon>Tritrichomonas</taxon>
    </lineage>
</organism>
<proteinExistence type="predicted"/>
<keyword evidence="3" id="KW-1185">Reference proteome</keyword>
<feature type="compositionally biased region" description="Low complexity" evidence="1">
    <location>
        <begin position="1113"/>
        <end position="1126"/>
    </location>
</feature>
<dbReference type="InterPro" id="IPR032675">
    <property type="entry name" value="LRR_dom_sf"/>
</dbReference>
<evidence type="ECO:0000256" key="1">
    <source>
        <dbReference type="SAM" id="MobiDB-lite"/>
    </source>
</evidence>
<evidence type="ECO:0000313" key="3">
    <source>
        <dbReference type="Proteomes" id="UP001470230"/>
    </source>
</evidence>
<name>A0ABR2I5K6_9EUKA</name>
<reference evidence="2 3" key="1">
    <citation type="submission" date="2024-04" db="EMBL/GenBank/DDBJ databases">
        <title>Tritrichomonas musculus Genome.</title>
        <authorList>
            <person name="Alves-Ferreira E."/>
            <person name="Grigg M."/>
            <person name="Lorenzi H."/>
            <person name="Galac M."/>
        </authorList>
    </citation>
    <scope>NUCLEOTIDE SEQUENCE [LARGE SCALE GENOMIC DNA]</scope>
    <source>
        <strain evidence="2 3">EAF2021</strain>
    </source>
</reference>
<sequence length="1146" mass="132780">MSHIYYKEQIKVFPATFHPLIPTLFLEAGKMPCSSNDKTKSCIILINLAGIYFLRPNKLQKGYKVSKFLSSFLITEVSYDPNKRIINTKSESLFIQCPHMDEAIVQLVSARKFLLSKFYDRNPVKFNGFPTNPVIETFQFNNTKLLALQYLCYCAQHDEKPDENGILLLFEKLNTLHHSILGLDAYCRAPNHLNCLCGPVHLLDSVTTLFFSGFAPYSACRIIHKIIRHQFTVRNFILDSYKELVPEQLRLKKLSPKSVISIAIQNSRLPEEQMVRLFNEFGEFSGEIQRLTLKNIELTDKSWNELLVSMTTCKSFRTIEVFELEKIDTCCLSESQVKEGIEKIMRRCRFIQKFSFSMSPLSIPFSDIRPFMVGTFLYELSLRGQNLSEPLPDTFRLPHMMIFLDLSHCIFTYTSLKSLFLCLSKTPHHTPLSLNLSDIDIPITQWNQFYPEMERIAKPTFISELDWSGNPIKANHIESFVSFFFTSCPIKYLAIDRIFGTNTMDDFKKFFSLVPKGKLKGLSVGGSAENNFLGGIPQFFDVISTLCPLNILHLIGQKIKVNDLHSLFQFLTANSSNLWEIFIDDTDLQNPLDFINFYKRLFGLSIPIMGRPEIDLERLFGPKNVIDQGTRDELEKFKAMISTLPDVASPLCRSYFFSRPKGFELKDYSFVLSKFPLVFFDSSYIDRYQIQYRFMKSLPSLIPNMAKNKASIRSLSDLQATTLVEPTKAPRYDCPDAHGNTLDLMNYLSSSAAKENKVQQGPISQQNVTQDSQFQQNVTQDSQFQQNVTQDSQFQQNVTQDSQFQQNVTQDSQFQQNVTQDSQFQQNVTQDSQFQQNATQDGQYQQNVNQDGQFQQNVNQDGQYQQYPADGQYQQYEGQDQYQQYSGQDQSQQFVGDGQYQQYQQYGEQDQFQQYPADGHYQQYGSQDQFQQYPADGQYQQYEGQDQYQQYSGQDQSQQFVGDGQYQQYQQYGNQDQFQQYPADGQFQQYVDDGQYQQYGNQDQYQQYQSDGQFQQYGNQDQFQQYPADGQFQQYVDDGQYQQYGNQDQYQQYQSDGQFQQYGNQDQYQQYQPDGQFQQFAGDGQFQQFGNLPLDNQSNAVFVPDSSIDLMFSQENSNQQFFQPEQTANQEGWQTPNDTTGTQPSS</sequence>
<protein>
    <submittedName>
        <fullName evidence="2">Uncharacterized protein</fullName>
    </submittedName>
</protein>
<dbReference type="Proteomes" id="UP001470230">
    <property type="component" value="Unassembled WGS sequence"/>
</dbReference>
<feature type="region of interest" description="Disordered" evidence="1">
    <location>
        <begin position="1113"/>
        <end position="1146"/>
    </location>
</feature>
<dbReference type="EMBL" id="JAPFFF010000020">
    <property type="protein sequence ID" value="KAK8857743.1"/>
    <property type="molecule type" value="Genomic_DNA"/>
</dbReference>
<dbReference type="Gene3D" id="3.80.10.10">
    <property type="entry name" value="Ribonuclease Inhibitor"/>
    <property type="match status" value="1"/>
</dbReference>
<dbReference type="SUPFAM" id="SSF52047">
    <property type="entry name" value="RNI-like"/>
    <property type="match status" value="1"/>
</dbReference>
<feature type="compositionally biased region" description="Polar residues" evidence="1">
    <location>
        <begin position="755"/>
        <end position="839"/>
    </location>
</feature>
<feature type="region of interest" description="Disordered" evidence="1">
    <location>
        <begin position="755"/>
        <end position="843"/>
    </location>
</feature>
<gene>
    <name evidence="2" type="ORF">M9Y10_016153</name>
</gene>
<feature type="compositionally biased region" description="Polar residues" evidence="1">
    <location>
        <begin position="1127"/>
        <end position="1146"/>
    </location>
</feature>